<dbReference type="Proteomes" id="UP000092321">
    <property type="component" value="Unassembled WGS sequence"/>
</dbReference>
<dbReference type="GO" id="GO:0006397">
    <property type="term" value="P:mRNA processing"/>
    <property type="evidence" value="ECO:0007669"/>
    <property type="project" value="UniProtKB-KW"/>
</dbReference>
<keyword evidence="1" id="KW-0539">Nucleus</keyword>
<comment type="subcellular location">
    <subcellularLocation>
        <location evidence="1">Nucleus</location>
    </subcellularLocation>
</comment>
<dbReference type="InterPro" id="IPR025069">
    <property type="entry name" value="Cpsf2_C"/>
</dbReference>
<comment type="caution">
    <text evidence="5">The sequence shown here is derived from an EMBL/GenBank/DDBJ whole genome shotgun (WGS) entry which is preliminary data.</text>
</comment>
<feature type="domain" description="Cleavage and polyadenylation specificity factor 2 C-terminal" evidence="3">
    <location>
        <begin position="850"/>
        <end position="936"/>
    </location>
</feature>
<dbReference type="PANTHER" id="PTHR45922:SF1">
    <property type="entry name" value="CLEAVAGE AND POLYADENYLATION SPECIFICITY FACTOR SUBUNIT 2"/>
    <property type="match status" value="1"/>
</dbReference>
<feature type="domain" description="Metallo-beta-lactamase" evidence="4">
    <location>
        <begin position="72"/>
        <end position="247"/>
    </location>
</feature>
<reference evidence="6" key="1">
    <citation type="journal article" date="2016" name="Proc. Natl. Acad. Sci. U.S.A.">
        <title>Comparative genomics of biotechnologically important yeasts.</title>
        <authorList>
            <person name="Riley R."/>
            <person name="Haridas S."/>
            <person name="Wolfe K.H."/>
            <person name="Lopes M.R."/>
            <person name="Hittinger C.T."/>
            <person name="Goeker M."/>
            <person name="Salamov A.A."/>
            <person name="Wisecaver J.H."/>
            <person name="Long T.M."/>
            <person name="Calvey C.H."/>
            <person name="Aerts A.L."/>
            <person name="Barry K.W."/>
            <person name="Choi C."/>
            <person name="Clum A."/>
            <person name="Coughlan A.Y."/>
            <person name="Deshpande S."/>
            <person name="Douglass A.P."/>
            <person name="Hanson S.J."/>
            <person name="Klenk H.-P."/>
            <person name="LaButti K.M."/>
            <person name="Lapidus A."/>
            <person name="Lindquist E.A."/>
            <person name="Lipzen A.M."/>
            <person name="Meier-Kolthoff J.P."/>
            <person name="Ohm R.A."/>
            <person name="Otillar R.P."/>
            <person name="Pangilinan J.L."/>
            <person name="Peng Y."/>
            <person name="Rokas A."/>
            <person name="Rosa C.A."/>
            <person name="Scheuner C."/>
            <person name="Sibirny A.A."/>
            <person name="Slot J.C."/>
            <person name="Stielow J.B."/>
            <person name="Sun H."/>
            <person name="Kurtzman C.P."/>
            <person name="Blackwell M."/>
            <person name="Grigoriev I.V."/>
            <person name="Jeffries T.W."/>
        </authorList>
    </citation>
    <scope>NUCLEOTIDE SEQUENCE [LARGE SCALE GENOMIC DNA]</scope>
    <source>
        <strain evidence="6">NRRL Y-1626</strain>
    </source>
</reference>
<comment type="similarity">
    <text evidence="1">Belongs to the metallo-beta-lactamase superfamily. RNA-metabolizing metallo-beta-lactamase-like family. CPSF2/YSH1 subfamily.</text>
</comment>
<dbReference type="InterPro" id="IPR036866">
    <property type="entry name" value="RibonucZ/Hydroxyglut_hydro"/>
</dbReference>
<dbReference type="SUPFAM" id="SSF56281">
    <property type="entry name" value="Metallo-hydrolase/oxidoreductase"/>
    <property type="match status" value="1"/>
</dbReference>
<evidence type="ECO:0000256" key="1">
    <source>
        <dbReference type="RuleBase" id="RU365006"/>
    </source>
</evidence>
<feature type="compositionally biased region" description="Acidic residues" evidence="2">
    <location>
        <begin position="549"/>
        <end position="566"/>
    </location>
</feature>
<dbReference type="AlphaFoldDB" id="A0A1B7TIA4"/>
<evidence type="ECO:0000259" key="3">
    <source>
        <dbReference type="Pfam" id="PF13299"/>
    </source>
</evidence>
<keyword evidence="6" id="KW-1185">Reference proteome</keyword>
<dbReference type="InterPro" id="IPR027075">
    <property type="entry name" value="CPSF2"/>
</dbReference>
<gene>
    <name evidence="5" type="ORF">HANVADRAFT_51375</name>
</gene>
<dbReference type="GO" id="GO:0005847">
    <property type="term" value="C:mRNA cleavage and polyadenylation specificity factor complex"/>
    <property type="evidence" value="ECO:0007669"/>
    <property type="project" value="InterPro"/>
</dbReference>
<name>A0A1B7TIA4_9ASCO</name>
<evidence type="ECO:0000256" key="2">
    <source>
        <dbReference type="SAM" id="MobiDB-lite"/>
    </source>
</evidence>
<dbReference type="Pfam" id="PF16661">
    <property type="entry name" value="Lactamase_B_6"/>
    <property type="match status" value="1"/>
</dbReference>
<dbReference type="PANTHER" id="PTHR45922">
    <property type="entry name" value="CLEAVAGE AND POLYADENYLATION SPECIFICITY FACTOR SUBUNIT 2"/>
    <property type="match status" value="1"/>
</dbReference>
<dbReference type="OrthoDB" id="64353at2759"/>
<keyword evidence="1" id="KW-0694">RNA-binding</keyword>
<proteinExistence type="inferred from homology"/>
<keyword evidence="1" id="KW-0507">mRNA processing</keyword>
<evidence type="ECO:0000313" key="5">
    <source>
        <dbReference type="EMBL" id="OBA28459.1"/>
    </source>
</evidence>
<evidence type="ECO:0000259" key="4">
    <source>
        <dbReference type="Pfam" id="PF16661"/>
    </source>
</evidence>
<dbReference type="InterPro" id="IPR001279">
    <property type="entry name" value="Metallo-B-lactamas"/>
</dbReference>
<protein>
    <recommendedName>
        <fullName evidence="1">Cleavage and polyadenylation specificity factor subunit 2</fullName>
    </recommendedName>
    <alternativeName>
        <fullName evidence="1">Cleavage and polyadenylation specificity factor 100 kDa subunit</fullName>
    </alternativeName>
</protein>
<sequence length="939" mass="108155">MTYIVRKLNNNENKNSSLITGTLIKFIGNKKKTSETNTVQNDSVILIDPGLNLELLNNSDNLETVIYGQKLYDTLVEQWKQIIETVTTIIITQSSVDKLGSYSFLFNHFQELIYEKDLKIYATLPVANLGRLSTIELYCNKNLMGHFIDHKYEVEDIEQSFDYITPLKYSQPIKLVNNNVQFIAYNSGHSLGSSIVKFVNLEIENEFVLYFSEWSHVADSITDGTSILDRMNFWNPQNDVMHPSSIITNIDECFIKEESLQPWVKRSNKFKSYLFSNLNNKNLLLLPVDISTNFLKIFTLVAEYYQEYNRNDVEEDKLLDQFESFASNMNNGYYSGNNNNKHKNKKQKREQLPPIYLLSNSKGRSITYCKSMLEWLKESLLKNWNNKFNNNNINNNNKNNKNTNVVKTPFDQEIQVLTPEDFDSDERVSTLNKKKILDTGGILFVNDDFFLLNQIVESFNSQEKNPLLTKIHLIFTDIRQKHTYKNYLSNKEVELVLKDSDPIEDDKILKHINNNIIERSKKRKELISSYDENKKIAKEEAASLVYDIRDDEISESDDDEDDEDGDEGLRDGDSNHKKTDKELEAEKEVENSPYDVVIKATTNSRNKMFKIKTSTYMRDEYGLIVDFNELFAAGEDDENENKDSTDNGNSVIDTVPNEILTKNIKEELNKTASRNKNDEDEDEDMYDDFMSLSRNSVYDQTGTYFDDLSYLNVLNKKVFYKSQLVQKKIHLRIATNFIDLTSIVDLKSSQIILPFFQAQNYVYFNENITNFGGVAENIRVISNPEGEKFHTIMKNLDCVLSPNLEETLHWETVLNGKYQISKVSCDLVKVRNQLDGTVKYKIEPSTKPLSSDKINESESSAISNEENGDLQLGNVTLSKIRNLLLQQNHEAVFLGNGSLLVDNTVFIGKVNNSVVEVKGKPSLLYYQVRKIVNGMLASI</sequence>
<dbReference type="EMBL" id="LXPE01000003">
    <property type="protein sequence ID" value="OBA28459.1"/>
    <property type="molecule type" value="Genomic_DNA"/>
</dbReference>
<dbReference type="Gene3D" id="3.60.15.10">
    <property type="entry name" value="Ribonuclease Z/Hydroxyacylglutathione hydrolase-like"/>
    <property type="match status" value="1"/>
</dbReference>
<feature type="non-terminal residue" evidence="5">
    <location>
        <position position="1"/>
    </location>
</feature>
<organism evidence="5 6">
    <name type="scientific">Hanseniaspora valbyensis NRRL Y-1626</name>
    <dbReference type="NCBI Taxonomy" id="766949"/>
    <lineage>
        <taxon>Eukaryota</taxon>
        <taxon>Fungi</taxon>
        <taxon>Dikarya</taxon>
        <taxon>Ascomycota</taxon>
        <taxon>Saccharomycotina</taxon>
        <taxon>Saccharomycetes</taxon>
        <taxon>Saccharomycodales</taxon>
        <taxon>Saccharomycodaceae</taxon>
        <taxon>Hanseniaspora</taxon>
    </lineage>
</organism>
<feature type="region of interest" description="Disordered" evidence="2">
    <location>
        <begin position="548"/>
        <end position="590"/>
    </location>
</feature>
<dbReference type="GO" id="GO:0003723">
    <property type="term" value="F:RNA binding"/>
    <property type="evidence" value="ECO:0007669"/>
    <property type="project" value="UniProtKB-KW"/>
</dbReference>
<evidence type="ECO:0000313" key="6">
    <source>
        <dbReference type="Proteomes" id="UP000092321"/>
    </source>
</evidence>
<dbReference type="Pfam" id="PF13299">
    <property type="entry name" value="CPSF100_C"/>
    <property type="match status" value="1"/>
</dbReference>
<accession>A0A1B7TIA4</accession>
<feature type="region of interest" description="Disordered" evidence="2">
    <location>
        <begin position="637"/>
        <end position="656"/>
    </location>
</feature>
<feature type="compositionally biased region" description="Basic and acidic residues" evidence="2">
    <location>
        <begin position="567"/>
        <end position="590"/>
    </location>
</feature>